<dbReference type="CDD" id="cd05233">
    <property type="entry name" value="SDR_c"/>
    <property type="match status" value="1"/>
</dbReference>
<dbReference type="PANTHER" id="PTHR44196">
    <property type="entry name" value="DEHYDROGENASE/REDUCTASE SDR FAMILY MEMBER 7B"/>
    <property type="match status" value="1"/>
</dbReference>
<dbReference type="EMBL" id="UFXS01000001">
    <property type="protein sequence ID" value="STD54822.1"/>
    <property type="molecule type" value="Genomic_DNA"/>
</dbReference>
<dbReference type="Proteomes" id="UP000254737">
    <property type="component" value="Unassembled WGS sequence"/>
</dbReference>
<dbReference type="InterPro" id="IPR002347">
    <property type="entry name" value="SDR_fam"/>
</dbReference>
<organism evidence="5 6">
    <name type="scientific">Empedobacter falsenii</name>
    <dbReference type="NCBI Taxonomy" id="343874"/>
    <lineage>
        <taxon>Bacteria</taxon>
        <taxon>Pseudomonadati</taxon>
        <taxon>Bacteroidota</taxon>
        <taxon>Flavobacteriia</taxon>
        <taxon>Flavobacteriales</taxon>
        <taxon>Weeksellaceae</taxon>
        <taxon>Empedobacter</taxon>
    </lineage>
</organism>
<dbReference type="PRINTS" id="PR00081">
    <property type="entry name" value="GDHRDH"/>
</dbReference>
<keyword evidence="2 5" id="KW-0560">Oxidoreductase</keyword>
<dbReference type="EC" id="1.1.1.304" evidence="5"/>
<dbReference type="Proteomes" id="UP001173578">
    <property type="component" value="Unassembled WGS sequence"/>
</dbReference>
<name>A0A376G5S0_9FLAO</name>
<dbReference type="RefSeq" id="WP_114999363.1">
    <property type="nucleotide sequence ID" value="NZ_JAAGKM010000014.1"/>
</dbReference>
<dbReference type="PRINTS" id="PR00080">
    <property type="entry name" value="SDRFAMILY"/>
</dbReference>
<evidence type="ECO:0000313" key="5">
    <source>
        <dbReference type="EMBL" id="STD54822.1"/>
    </source>
</evidence>
<evidence type="ECO:0000313" key="6">
    <source>
        <dbReference type="Proteomes" id="UP000254737"/>
    </source>
</evidence>
<comment type="similarity">
    <text evidence="1 3">Belongs to the short-chain dehydrogenases/reductases (SDR) family.</text>
</comment>
<evidence type="ECO:0000256" key="3">
    <source>
        <dbReference type="RuleBase" id="RU000363"/>
    </source>
</evidence>
<reference evidence="4" key="3">
    <citation type="journal article" date="2022" name="Sci. Total Environ.">
        <title>Prevalence, transmission, and molecular epidemiology of tet(X)-positive bacteria among humans, animals, and environmental niches in China: An epidemiological, and genomic-based study.</title>
        <authorList>
            <person name="Dong N."/>
            <person name="Zeng Y."/>
            <person name="Cai C."/>
            <person name="Sun C."/>
            <person name="Lu J."/>
            <person name="Liu C."/>
            <person name="Zhou H."/>
            <person name="Sun Q."/>
            <person name="Shu L."/>
            <person name="Wang H."/>
            <person name="Wang Y."/>
            <person name="Wang S."/>
            <person name="Wu C."/>
            <person name="Chan E.W."/>
            <person name="Chen G."/>
            <person name="Shen Z."/>
            <person name="Chen S."/>
            <person name="Zhang R."/>
        </authorList>
    </citation>
    <scope>NUCLEOTIDE SEQUENCE</scope>
    <source>
        <strain evidence="4">210</strain>
    </source>
</reference>
<dbReference type="EMBL" id="JACALR010000004">
    <property type="protein sequence ID" value="MDM1551589.1"/>
    <property type="molecule type" value="Genomic_DNA"/>
</dbReference>
<dbReference type="GO" id="GO:0052588">
    <property type="term" value="F:diacetyl reductase ((S)-acetoin forming) (NAD+) activity"/>
    <property type="evidence" value="ECO:0007669"/>
    <property type="project" value="UniProtKB-EC"/>
</dbReference>
<gene>
    <name evidence="5" type="primary">butA</name>
    <name evidence="4" type="ORF">HX095_10215</name>
    <name evidence="5" type="ORF">NCTC13456_01216</name>
</gene>
<accession>A0A376G5S0</accession>
<reference evidence="5 6" key="1">
    <citation type="submission" date="2018-06" db="EMBL/GenBank/DDBJ databases">
        <authorList>
            <consortium name="Pathogen Informatics"/>
            <person name="Doyle S."/>
        </authorList>
    </citation>
    <scope>NUCLEOTIDE SEQUENCE [LARGE SCALE GENOMIC DNA]</scope>
    <source>
        <strain evidence="5 6">NCTC13456</strain>
    </source>
</reference>
<dbReference type="InterPro" id="IPR020904">
    <property type="entry name" value="Sc_DH/Rdtase_CS"/>
</dbReference>
<reference evidence="4" key="2">
    <citation type="submission" date="2020-06" db="EMBL/GenBank/DDBJ databases">
        <authorList>
            <person name="Dong N."/>
        </authorList>
    </citation>
    <scope>NUCLEOTIDE SEQUENCE</scope>
    <source>
        <strain evidence="4">210</strain>
    </source>
</reference>
<dbReference type="SUPFAM" id="SSF51735">
    <property type="entry name" value="NAD(P)-binding Rossmann-fold domains"/>
    <property type="match status" value="1"/>
</dbReference>
<sequence length="229" mass="25371">MKNIIVTGASRGIGFELAKQHLELGNRVLTVSRNVDKLKELTAFAKENQYQFIGVDLANFDEISDVLKAVESWNKVDVLYNNAGVCINKPFIEMQQEDLLTSWQINFMAPYRLIQVLMPKFDTSSHVVNISTMGAVQGSVKFPGLSVYSSSKSATVNLTELLAEELNELGPRINAVALGAVQTEMLEEAFPGYIAPLQPDEMAEYLVDFGLNGWKYFNGKIQQASISTP</sequence>
<dbReference type="STRING" id="343874.GCA_000805695_00371"/>
<dbReference type="GO" id="GO:0016020">
    <property type="term" value="C:membrane"/>
    <property type="evidence" value="ECO:0007669"/>
    <property type="project" value="TreeGrafter"/>
</dbReference>
<evidence type="ECO:0000313" key="4">
    <source>
        <dbReference type="EMBL" id="MDM1551589.1"/>
    </source>
</evidence>
<dbReference type="Pfam" id="PF00106">
    <property type="entry name" value="adh_short"/>
    <property type="match status" value="1"/>
</dbReference>
<proteinExistence type="inferred from homology"/>
<protein>
    <submittedName>
        <fullName evidence="5">Diacetyl reductase [(S)-acetoin forming]</fullName>
        <ecNumber evidence="5">1.1.1.304</ecNumber>
    </submittedName>
    <submittedName>
        <fullName evidence="4">SDR family NAD(P)-dependent oxidoreductase</fullName>
    </submittedName>
</protein>
<dbReference type="PANTHER" id="PTHR44196:SF1">
    <property type="entry name" value="DEHYDROGENASE_REDUCTASE SDR FAMILY MEMBER 7B"/>
    <property type="match status" value="1"/>
</dbReference>
<dbReference type="PROSITE" id="PS00061">
    <property type="entry name" value="ADH_SHORT"/>
    <property type="match status" value="1"/>
</dbReference>
<dbReference type="AlphaFoldDB" id="A0A376G5S0"/>
<dbReference type="Gene3D" id="3.40.50.720">
    <property type="entry name" value="NAD(P)-binding Rossmann-like Domain"/>
    <property type="match status" value="1"/>
</dbReference>
<dbReference type="InterPro" id="IPR036291">
    <property type="entry name" value="NAD(P)-bd_dom_sf"/>
</dbReference>
<evidence type="ECO:0000256" key="1">
    <source>
        <dbReference type="ARBA" id="ARBA00006484"/>
    </source>
</evidence>
<evidence type="ECO:0000256" key="2">
    <source>
        <dbReference type="ARBA" id="ARBA00023002"/>
    </source>
</evidence>